<evidence type="ECO:0000313" key="3">
    <source>
        <dbReference type="EMBL" id="USG67684.1"/>
    </source>
</evidence>
<evidence type="ECO:0000256" key="1">
    <source>
        <dbReference type="SAM" id="MobiDB-lite"/>
    </source>
</evidence>
<accession>A0ABY4WQJ6</accession>
<feature type="signal peptide" evidence="2">
    <location>
        <begin position="1"/>
        <end position="26"/>
    </location>
</feature>
<proteinExistence type="predicted"/>
<feature type="region of interest" description="Disordered" evidence="1">
    <location>
        <begin position="23"/>
        <end position="60"/>
    </location>
</feature>
<dbReference type="EMBL" id="CP098755">
    <property type="protein sequence ID" value="USG67684.1"/>
    <property type="molecule type" value="Genomic_DNA"/>
</dbReference>
<keyword evidence="2" id="KW-0732">Signal</keyword>
<sequence>MFRSKGFVWLLLGTLLLSGCSLPTEGSPVSQDQAPPQAGLPPSAGEKPTDEGSGASVPGASANEWQIQEIPFDYAAMKDAVVIRLDEEPRLQSPIRTVVGMGPQTFTLFFREAMDRKSVEEAIVAQAKEENNGDWFVHPDFEFRWVHDKQLHLRATPQEKVTGMGIEYRLAVNGARTKSGQVLAKSPDLFALVLPPNQVWRMSLDGQVREKLSQFPIHYLSEPFLDEEQRYLFLRRYTHYCECDGLHPLLYAIYDVQEKTMTHYPVELMTTYRGEGRFYVDRRGFFYAEPDKGVKVPEVEGVSRIEIDGYVHGASFSRDRSKLLMAVGTEEQKQDFDLLIVQLESGQQRRFAGVLKGTVPTSEMDGAVIPIDLQDDGKQVIIRMRKHEESFEELVHRFDWGTKTISLWNPPVVKQGWSGYLQTDDGMYQMFWNGGFYKGTTHVADFMGEGVWLPSSHRFLFAKYKDSEHGSFMNLNVFDADRNKTETLLEDLQPGLDILGVSRDSKWVYLLSLYDLQKPE</sequence>
<dbReference type="Proteomes" id="UP001056500">
    <property type="component" value="Chromosome"/>
</dbReference>
<dbReference type="RefSeq" id="WP_251874781.1">
    <property type="nucleotide sequence ID" value="NZ_CP098755.1"/>
</dbReference>
<dbReference type="SUPFAM" id="SSF82171">
    <property type="entry name" value="DPP6 N-terminal domain-like"/>
    <property type="match status" value="1"/>
</dbReference>
<organism evidence="3 4">
    <name type="scientific">Brevibacillus ruminantium</name>
    <dbReference type="NCBI Taxonomy" id="2950604"/>
    <lineage>
        <taxon>Bacteria</taxon>
        <taxon>Bacillati</taxon>
        <taxon>Bacillota</taxon>
        <taxon>Bacilli</taxon>
        <taxon>Bacillales</taxon>
        <taxon>Paenibacillaceae</taxon>
        <taxon>Brevibacillus</taxon>
    </lineage>
</organism>
<evidence type="ECO:0000313" key="4">
    <source>
        <dbReference type="Proteomes" id="UP001056500"/>
    </source>
</evidence>
<name>A0ABY4WQJ6_9BACL</name>
<feature type="chain" id="PRO_5046053981" description="SbsA Ig-like domain-containing protein" evidence="2">
    <location>
        <begin position="27"/>
        <end position="520"/>
    </location>
</feature>
<protein>
    <recommendedName>
        <fullName evidence="5">SbsA Ig-like domain-containing protein</fullName>
    </recommendedName>
</protein>
<gene>
    <name evidence="3" type="ORF">NDK47_10565</name>
</gene>
<keyword evidence="4" id="KW-1185">Reference proteome</keyword>
<evidence type="ECO:0000256" key="2">
    <source>
        <dbReference type="SAM" id="SignalP"/>
    </source>
</evidence>
<evidence type="ECO:0008006" key="5">
    <source>
        <dbReference type="Google" id="ProtNLM"/>
    </source>
</evidence>
<dbReference type="PROSITE" id="PS51257">
    <property type="entry name" value="PROKAR_LIPOPROTEIN"/>
    <property type="match status" value="1"/>
</dbReference>
<reference evidence="3" key="1">
    <citation type="submission" date="2022-06" db="EMBL/GenBank/DDBJ databases">
        <title>Genome sequencing of Brevibacillus sp. BB3-R1.</title>
        <authorList>
            <person name="Heo J."/>
            <person name="Lee D."/>
            <person name="Won M."/>
            <person name="Han B.-H."/>
            <person name="Hong S.-B."/>
            <person name="Kwon S.-W."/>
        </authorList>
    </citation>
    <scope>NUCLEOTIDE SEQUENCE</scope>
    <source>
        <strain evidence="3">BB3-R1</strain>
    </source>
</reference>